<evidence type="ECO:0000259" key="2">
    <source>
        <dbReference type="Pfam" id="PF13699"/>
    </source>
</evidence>
<keyword evidence="4" id="KW-1185">Reference proteome</keyword>
<evidence type="ECO:0000313" key="4">
    <source>
        <dbReference type="Proteomes" id="UP001601197"/>
    </source>
</evidence>
<protein>
    <submittedName>
        <fullName evidence="3">DUF4157 domain-containing protein</fullName>
    </submittedName>
</protein>
<evidence type="ECO:0000256" key="1">
    <source>
        <dbReference type="SAM" id="MobiDB-lite"/>
    </source>
</evidence>
<dbReference type="EMBL" id="JBIAFJ010000003">
    <property type="protein sequence ID" value="MFE9169112.1"/>
    <property type="molecule type" value="Genomic_DNA"/>
</dbReference>
<feature type="region of interest" description="Disordered" evidence="1">
    <location>
        <begin position="1"/>
        <end position="22"/>
    </location>
</feature>
<name>A0ABW6KPE1_9ACTN</name>
<feature type="domain" description="eCIS core" evidence="2">
    <location>
        <begin position="94"/>
        <end position="165"/>
    </location>
</feature>
<feature type="region of interest" description="Disordered" evidence="1">
    <location>
        <begin position="162"/>
        <end position="189"/>
    </location>
</feature>
<dbReference type="InterPro" id="IPR025295">
    <property type="entry name" value="eCIS_core_dom"/>
</dbReference>
<proteinExistence type="predicted"/>
<comment type="caution">
    <text evidence="3">The sequence shown here is derived from an EMBL/GenBank/DDBJ whole genome shotgun (WGS) entry which is preliminary data.</text>
</comment>
<reference evidence="3 4" key="1">
    <citation type="submission" date="2024-10" db="EMBL/GenBank/DDBJ databases">
        <title>The Natural Products Discovery Center: Release of the First 8490 Sequenced Strains for Exploring Actinobacteria Biosynthetic Diversity.</title>
        <authorList>
            <person name="Kalkreuter E."/>
            <person name="Kautsar S.A."/>
            <person name="Yang D."/>
            <person name="Bader C.D."/>
            <person name="Teijaro C.N."/>
            <person name="Fluegel L."/>
            <person name="Davis C.M."/>
            <person name="Simpson J.R."/>
            <person name="Lauterbach L."/>
            <person name="Steele A.D."/>
            <person name="Gui C."/>
            <person name="Meng S."/>
            <person name="Li G."/>
            <person name="Viehrig K."/>
            <person name="Ye F."/>
            <person name="Su P."/>
            <person name="Kiefer A.F."/>
            <person name="Nichols A."/>
            <person name="Cepeda A.J."/>
            <person name="Yan W."/>
            <person name="Fan B."/>
            <person name="Jiang Y."/>
            <person name="Adhikari A."/>
            <person name="Zheng C.-J."/>
            <person name="Schuster L."/>
            <person name="Cowan T.M."/>
            <person name="Smanski M.J."/>
            <person name="Chevrette M.G."/>
            <person name="De Carvalho L.P.S."/>
            <person name="Shen B."/>
        </authorList>
    </citation>
    <scope>NUCLEOTIDE SEQUENCE [LARGE SCALE GENOMIC DNA]</scope>
    <source>
        <strain evidence="3 4">NPDC007147</strain>
    </source>
</reference>
<accession>A0ABW6KPE1</accession>
<feature type="region of interest" description="Disordered" evidence="1">
    <location>
        <begin position="207"/>
        <end position="275"/>
    </location>
</feature>
<feature type="compositionally biased region" description="Basic and acidic residues" evidence="1">
    <location>
        <begin position="1"/>
        <end position="14"/>
    </location>
</feature>
<organism evidence="3 4">
    <name type="scientific">Streptomyces kebangsaanensis</name>
    <dbReference type="NCBI Taxonomy" id="864058"/>
    <lineage>
        <taxon>Bacteria</taxon>
        <taxon>Bacillati</taxon>
        <taxon>Actinomycetota</taxon>
        <taxon>Actinomycetes</taxon>
        <taxon>Kitasatosporales</taxon>
        <taxon>Streptomycetaceae</taxon>
        <taxon>Streptomyces</taxon>
    </lineage>
</organism>
<dbReference type="RefSeq" id="WP_388343935.1">
    <property type="nucleotide sequence ID" value="NZ_JBIAFJ010000003.1"/>
</dbReference>
<evidence type="ECO:0000313" key="3">
    <source>
        <dbReference type="EMBL" id="MFE9169112.1"/>
    </source>
</evidence>
<dbReference type="Pfam" id="PF13699">
    <property type="entry name" value="eCIS_core"/>
    <property type="match status" value="1"/>
</dbReference>
<gene>
    <name evidence="3" type="ORF">ACFYNZ_06230</name>
</gene>
<feature type="compositionally biased region" description="Basic and acidic residues" evidence="1">
    <location>
        <begin position="208"/>
        <end position="223"/>
    </location>
</feature>
<sequence>MRVHEQPKEVEGQAKAKARSAAPAGFLALQRTVGNAAVARMVEEERHTHTAECGHLRDPQAVQRRAVPREEADLDVPVQRRSSVHNVLKSPGRPLAESVRKEAQSRMGADFSQVRVHDNSNARASAADIGARAYTSGQHVVLGDGGRDKHTLYHELGHVIQQSQGPVEGTDMGDGTRMSSPGDRHERQADAWAHRALSQPLSAVQRALAHEGDEARGQHRTDGPDTVQRMTRTSSKRKKDSPPPTDPPPAKEGRRTTRSSGKKVDLSRPVLDFDSSYDGVRTQRLADKQKIGFDQDAKLSRPDGAPLATATYYHFWQEVRDEYVSTDESGKEYPKELDDWKQDLNYWPPYNNAVITNTPGSINFHDNPGWSSDRPIDAGQWLKSYQVSFRWKVAYANGTSFRRGVTQADWTSPSVTHTMTSAFDPDNPEAAAPVVANAAAAQRWTVQLPAQEEG</sequence>
<dbReference type="Proteomes" id="UP001601197">
    <property type="component" value="Unassembled WGS sequence"/>
</dbReference>